<organism evidence="2 3">
    <name type="scientific">Geranomyces variabilis</name>
    <dbReference type="NCBI Taxonomy" id="109894"/>
    <lineage>
        <taxon>Eukaryota</taxon>
        <taxon>Fungi</taxon>
        <taxon>Fungi incertae sedis</taxon>
        <taxon>Chytridiomycota</taxon>
        <taxon>Chytridiomycota incertae sedis</taxon>
        <taxon>Chytridiomycetes</taxon>
        <taxon>Spizellomycetales</taxon>
        <taxon>Powellomycetaceae</taxon>
        <taxon>Geranomyces</taxon>
    </lineage>
</organism>
<name>A0AAD5TG48_9FUNG</name>
<evidence type="ECO:0000313" key="2">
    <source>
        <dbReference type="EMBL" id="KAJ3172851.1"/>
    </source>
</evidence>
<dbReference type="EMBL" id="JADGJQ010000074">
    <property type="protein sequence ID" value="KAJ3172851.1"/>
    <property type="molecule type" value="Genomic_DNA"/>
</dbReference>
<feature type="compositionally biased region" description="Low complexity" evidence="1">
    <location>
        <begin position="247"/>
        <end position="260"/>
    </location>
</feature>
<feature type="compositionally biased region" description="Basic and acidic residues" evidence="1">
    <location>
        <begin position="265"/>
        <end position="274"/>
    </location>
</feature>
<protein>
    <submittedName>
        <fullName evidence="2">Uncharacterized protein</fullName>
    </submittedName>
</protein>
<evidence type="ECO:0000256" key="1">
    <source>
        <dbReference type="SAM" id="MobiDB-lite"/>
    </source>
</evidence>
<reference evidence="2" key="1">
    <citation type="submission" date="2020-05" db="EMBL/GenBank/DDBJ databases">
        <title>Phylogenomic resolution of chytrid fungi.</title>
        <authorList>
            <person name="Stajich J.E."/>
            <person name="Amses K."/>
            <person name="Simmons R."/>
            <person name="Seto K."/>
            <person name="Myers J."/>
            <person name="Bonds A."/>
            <person name="Quandt C.A."/>
            <person name="Barry K."/>
            <person name="Liu P."/>
            <person name="Grigoriev I."/>
            <person name="Longcore J.E."/>
            <person name="James T.Y."/>
        </authorList>
    </citation>
    <scope>NUCLEOTIDE SEQUENCE</scope>
    <source>
        <strain evidence="2">JEL0379</strain>
    </source>
</reference>
<sequence>MDSAAVDPLSTGGGPAALATTPAPSFTSAVYNLFDLHHKQLNELRLSMMKRLAESEAQSARFQALHTQAVDNAAQRDAAHQLALTEAKRRTEAAESRVTKYFTLYHKQADELRKLRCGRVDWTGGPAGGRNKRKQRGPEEVSVETDDPLVKENDRLNILLATERESYATERAALTQALAAERERSARLSAEYEEKNAFLINFKKQIAEAKLAKTLGVKSAGARPTRDTVHSSSGESPAAQENVVQLAEPPSKSAPASTKSAVRKISFDEHERMG</sequence>
<gene>
    <name evidence="2" type="ORF">HDU87_007775</name>
</gene>
<dbReference type="Proteomes" id="UP001212152">
    <property type="component" value="Unassembled WGS sequence"/>
</dbReference>
<keyword evidence="3" id="KW-1185">Reference proteome</keyword>
<dbReference type="AlphaFoldDB" id="A0AAD5TG48"/>
<proteinExistence type="predicted"/>
<feature type="region of interest" description="Disordered" evidence="1">
    <location>
        <begin position="216"/>
        <end position="274"/>
    </location>
</feature>
<feature type="region of interest" description="Disordered" evidence="1">
    <location>
        <begin position="123"/>
        <end position="146"/>
    </location>
</feature>
<evidence type="ECO:0000313" key="3">
    <source>
        <dbReference type="Proteomes" id="UP001212152"/>
    </source>
</evidence>
<accession>A0AAD5TG48</accession>
<comment type="caution">
    <text evidence="2">The sequence shown here is derived from an EMBL/GenBank/DDBJ whole genome shotgun (WGS) entry which is preliminary data.</text>
</comment>